<gene>
    <name evidence="2" type="ORF">VFH_IV024160</name>
</gene>
<evidence type="ECO:0000256" key="1">
    <source>
        <dbReference type="SAM" id="Coils"/>
    </source>
</evidence>
<organism evidence="2 3">
    <name type="scientific">Vicia faba</name>
    <name type="common">Broad bean</name>
    <name type="synonym">Faba vulgaris</name>
    <dbReference type="NCBI Taxonomy" id="3906"/>
    <lineage>
        <taxon>Eukaryota</taxon>
        <taxon>Viridiplantae</taxon>
        <taxon>Streptophyta</taxon>
        <taxon>Embryophyta</taxon>
        <taxon>Tracheophyta</taxon>
        <taxon>Spermatophyta</taxon>
        <taxon>Magnoliopsida</taxon>
        <taxon>eudicotyledons</taxon>
        <taxon>Gunneridae</taxon>
        <taxon>Pentapetalae</taxon>
        <taxon>rosids</taxon>
        <taxon>fabids</taxon>
        <taxon>Fabales</taxon>
        <taxon>Fabaceae</taxon>
        <taxon>Papilionoideae</taxon>
        <taxon>50 kb inversion clade</taxon>
        <taxon>NPAAA clade</taxon>
        <taxon>Hologalegina</taxon>
        <taxon>IRL clade</taxon>
        <taxon>Fabeae</taxon>
        <taxon>Vicia</taxon>
    </lineage>
</organism>
<name>A0AAV1ADL2_VICFA</name>
<proteinExistence type="predicted"/>
<keyword evidence="1" id="KW-0175">Coiled coil</keyword>
<feature type="coiled-coil region" evidence="1">
    <location>
        <begin position="12"/>
        <end position="39"/>
    </location>
</feature>
<dbReference type="Proteomes" id="UP001157006">
    <property type="component" value="Chromosome 4"/>
</dbReference>
<dbReference type="AlphaFoldDB" id="A0AAV1ADL2"/>
<evidence type="ECO:0000313" key="3">
    <source>
        <dbReference type="Proteomes" id="UP001157006"/>
    </source>
</evidence>
<evidence type="ECO:0000313" key="2">
    <source>
        <dbReference type="EMBL" id="CAI8607140.1"/>
    </source>
</evidence>
<reference evidence="2 3" key="1">
    <citation type="submission" date="2023-01" db="EMBL/GenBank/DDBJ databases">
        <authorList>
            <person name="Kreplak J."/>
        </authorList>
    </citation>
    <scope>NUCLEOTIDE SEQUENCE [LARGE SCALE GENOMIC DNA]</scope>
</reference>
<keyword evidence="3" id="KW-1185">Reference proteome</keyword>
<sequence length="177" mass="21026">MEARLKVTFDIFDEVLKEIKDWRRKLKDLQLEIHIFEGRDVVGWMIKVEKYFNAGGVCKEEDQIPRVAQWMSGKVVTWYQLWVLANPSATLRIFKEAILMKFGPEIDLVDNQSTEMREMRFNDEPNKRPPPQWFYQQPLLPKPQNAGYHMVIIVVPKIKYRKEKVPLSQESHPRLIS</sequence>
<protein>
    <submittedName>
        <fullName evidence="2">Uncharacterized protein</fullName>
    </submittedName>
</protein>
<dbReference type="EMBL" id="OX451739">
    <property type="protein sequence ID" value="CAI8607140.1"/>
    <property type="molecule type" value="Genomic_DNA"/>
</dbReference>
<accession>A0AAV1ADL2</accession>